<reference evidence="3" key="1">
    <citation type="journal article" date="2020" name="bioRxiv">
        <title>Comparative genomics of Chlamydomonas.</title>
        <authorList>
            <person name="Craig R.J."/>
            <person name="Hasan A.R."/>
            <person name="Ness R.W."/>
            <person name="Keightley P.D."/>
        </authorList>
    </citation>
    <scope>NUCLEOTIDE SEQUENCE</scope>
    <source>
        <strain evidence="3">CCAP 11/70</strain>
    </source>
</reference>
<organism evidence="3 4">
    <name type="scientific">Edaphochlamys debaryana</name>
    <dbReference type="NCBI Taxonomy" id="47281"/>
    <lineage>
        <taxon>Eukaryota</taxon>
        <taxon>Viridiplantae</taxon>
        <taxon>Chlorophyta</taxon>
        <taxon>core chlorophytes</taxon>
        <taxon>Chlorophyceae</taxon>
        <taxon>CS clade</taxon>
        <taxon>Chlamydomonadales</taxon>
        <taxon>Chlamydomonadales incertae sedis</taxon>
        <taxon>Edaphochlamys</taxon>
    </lineage>
</organism>
<dbReference type="InterPro" id="IPR008752">
    <property type="entry name" value="Peptidase_M11"/>
</dbReference>
<feature type="compositionally biased region" description="Low complexity" evidence="1">
    <location>
        <begin position="539"/>
        <end position="548"/>
    </location>
</feature>
<dbReference type="EMBL" id="JAEHOE010000006">
    <property type="protein sequence ID" value="KAG2499454.1"/>
    <property type="molecule type" value="Genomic_DNA"/>
</dbReference>
<dbReference type="AlphaFoldDB" id="A0A835YD06"/>
<feature type="region of interest" description="Disordered" evidence="1">
    <location>
        <begin position="511"/>
        <end position="548"/>
    </location>
</feature>
<evidence type="ECO:0000259" key="2">
    <source>
        <dbReference type="Pfam" id="PF05548"/>
    </source>
</evidence>
<protein>
    <recommendedName>
        <fullName evidence="2">Peptidase M11 gametolysin domain-containing protein</fullName>
    </recommendedName>
</protein>
<keyword evidence="4" id="KW-1185">Reference proteome</keyword>
<feature type="compositionally biased region" description="Pro residues" evidence="1">
    <location>
        <begin position="511"/>
        <end position="521"/>
    </location>
</feature>
<gene>
    <name evidence="3" type="ORF">HYH03_002401</name>
</gene>
<feature type="region of interest" description="Disordered" evidence="1">
    <location>
        <begin position="57"/>
        <end position="116"/>
    </location>
</feature>
<accession>A0A835YD06</accession>
<dbReference type="Proteomes" id="UP000612055">
    <property type="component" value="Unassembled WGS sequence"/>
</dbReference>
<evidence type="ECO:0000313" key="4">
    <source>
        <dbReference type="Proteomes" id="UP000612055"/>
    </source>
</evidence>
<dbReference type="Pfam" id="PF05548">
    <property type="entry name" value="Peptidase_M11"/>
    <property type="match status" value="1"/>
</dbReference>
<name>A0A835YD06_9CHLO</name>
<evidence type="ECO:0000256" key="1">
    <source>
        <dbReference type="SAM" id="MobiDB-lite"/>
    </source>
</evidence>
<feature type="compositionally biased region" description="Low complexity" evidence="1">
    <location>
        <begin position="86"/>
        <end position="97"/>
    </location>
</feature>
<proteinExistence type="predicted"/>
<feature type="compositionally biased region" description="Low complexity" evidence="1">
    <location>
        <begin position="104"/>
        <end position="116"/>
    </location>
</feature>
<sequence>MQVATAAAQAQTLTLQGQLVVRLGDGAGDSWLLRPAPPPGSGSVLAPLPYALLGGQPRNSAGQHVPPGRMVQLACTPPPDGSRACASSGPASPLGGPAAPPAAPSVSTASVPGAASPSRLAAPLRLRLLVLSVALAGECRRNSTPVATLQALFLGPGGYASFLGACSFGRMTVDTAASRVMGVTVACTAPILACNTDHVAAAADAAVVKSMGAAFLAGFSHVSYVIPAGVKPQCRWEGLADLPGSRTWYAPEQAVFLKGVVLQEWMHNFGLYHSWRNGIEYLDYSTAMGMGDVCLSAPELRRMGWATPRAELGRPDLPVNTFRAFALAATAAASTGSFLRLTPAWMGTAYSQLSLDDDPLSSLLAAVGPRGSLDLAAFKTLLRVGALALNGTAVTGGGTSLNLPPATTTPRPHPLPRTKEATFWAGVSLCSAECYMNPQCTYFFTTTGGACALMRDLLLGPDFQTAAPNPNPKVDYMCVLTGNAPPGSSYGTLYGFNPSALPATAPGPVLWLPPPPSPPPQAASLARDPPAPPRPRAPPANASAEAAAAALERELAQVLGAWG</sequence>
<feature type="compositionally biased region" description="Pro residues" evidence="1">
    <location>
        <begin position="529"/>
        <end position="538"/>
    </location>
</feature>
<feature type="domain" description="Peptidase M11 gametolysin" evidence="2">
    <location>
        <begin position="155"/>
        <end position="351"/>
    </location>
</feature>
<comment type="caution">
    <text evidence="3">The sequence shown here is derived from an EMBL/GenBank/DDBJ whole genome shotgun (WGS) entry which is preliminary data.</text>
</comment>
<evidence type="ECO:0000313" key="3">
    <source>
        <dbReference type="EMBL" id="KAG2499454.1"/>
    </source>
</evidence>